<dbReference type="InterPro" id="IPR051532">
    <property type="entry name" value="Ester_Hydrolysis_Enzymes"/>
</dbReference>
<dbReference type="RefSeq" id="WP_099623711.1">
    <property type="nucleotide sequence ID" value="NZ_CP024201.1"/>
</dbReference>
<feature type="signal peptide" evidence="1">
    <location>
        <begin position="1"/>
        <end position="28"/>
    </location>
</feature>
<dbReference type="OrthoDB" id="9786188at2"/>
<name>A0A2D2B2H2_9CAUL</name>
<evidence type="ECO:0000256" key="1">
    <source>
        <dbReference type="SAM" id="SignalP"/>
    </source>
</evidence>
<dbReference type="SUPFAM" id="SSF52266">
    <property type="entry name" value="SGNH hydrolase"/>
    <property type="match status" value="1"/>
</dbReference>
<sequence>MPSTPYGSFTRRALVGLALAAAASPAVAQSRPRVVTILGDSITAGYGLPSRDALPARLEVQLKTLVPGVRVRGAGVSGDTTAGGLARVDFSVQPDTSLCIVALGGNDLLQGLDPQQTRANLDRILARLKARRIPVLLVGLTPPNAIGRSYARDFAAVYAGLARKHGVPLYPNLLDGVRGVPRLNQRDGIHPNAAGVNVIVGKLAPVAARALR</sequence>
<evidence type="ECO:0000313" key="3">
    <source>
        <dbReference type="EMBL" id="ATQ44463.1"/>
    </source>
</evidence>
<dbReference type="GO" id="GO:0004622">
    <property type="term" value="F:phosphatidylcholine lysophospholipase activity"/>
    <property type="evidence" value="ECO:0007669"/>
    <property type="project" value="TreeGrafter"/>
</dbReference>
<keyword evidence="4" id="KW-1185">Reference proteome</keyword>
<keyword evidence="1" id="KW-0732">Signal</keyword>
<evidence type="ECO:0000259" key="2">
    <source>
        <dbReference type="Pfam" id="PF13472"/>
    </source>
</evidence>
<dbReference type="KEGG" id="cmb:CSW64_19770"/>
<dbReference type="InterPro" id="IPR036514">
    <property type="entry name" value="SGNH_hydro_sf"/>
</dbReference>
<dbReference type="CDD" id="cd01822">
    <property type="entry name" value="Lysophospholipase_L1_like"/>
    <property type="match status" value="1"/>
</dbReference>
<organism evidence="3 4">
    <name type="scientific">Caulobacter mirabilis</name>
    <dbReference type="NCBI Taxonomy" id="69666"/>
    <lineage>
        <taxon>Bacteria</taxon>
        <taxon>Pseudomonadati</taxon>
        <taxon>Pseudomonadota</taxon>
        <taxon>Alphaproteobacteria</taxon>
        <taxon>Caulobacterales</taxon>
        <taxon>Caulobacteraceae</taxon>
        <taxon>Caulobacter</taxon>
    </lineage>
</organism>
<accession>A0A2D2B2H2</accession>
<dbReference type="Pfam" id="PF13472">
    <property type="entry name" value="Lipase_GDSL_2"/>
    <property type="match status" value="1"/>
</dbReference>
<evidence type="ECO:0000313" key="4">
    <source>
        <dbReference type="Proteomes" id="UP000228945"/>
    </source>
</evidence>
<protein>
    <submittedName>
        <fullName evidence="3">Arylesterase</fullName>
    </submittedName>
</protein>
<gene>
    <name evidence="3" type="ORF">CSW64_19770</name>
</gene>
<feature type="chain" id="PRO_5013837289" evidence="1">
    <location>
        <begin position="29"/>
        <end position="212"/>
    </location>
</feature>
<proteinExistence type="predicted"/>
<dbReference type="Gene3D" id="3.40.50.1110">
    <property type="entry name" value="SGNH hydrolase"/>
    <property type="match status" value="1"/>
</dbReference>
<dbReference type="AlphaFoldDB" id="A0A2D2B2H2"/>
<feature type="domain" description="SGNH hydrolase-type esterase" evidence="2">
    <location>
        <begin position="37"/>
        <end position="195"/>
    </location>
</feature>
<dbReference type="InterPro" id="IPR013830">
    <property type="entry name" value="SGNH_hydro"/>
</dbReference>
<dbReference type="PANTHER" id="PTHR30383:SF24">
    <property type="entry name" value="THIOESTERASE 1_PROTEASE 1_LYSOPHOSPHOLIPASE L1"/>
    <property type="match status" value="1"/>
</dbReference>
<reference evidence="3 4" key="1">
    <citation type="submission" date="2017-10" db="EMBL/GenBank/DDBJ databases">
        <title>Genome sequence of Caulobacter mirabilis FWC38.</title>
        <authorList>
            <person name="Fiebig A."/>
            <person name="Crosson S."/>
        </authorList>
    </citation>
    <scope>NUCLEOTIDE SEQUENCE [LARGE SCALE GENOMIC DNA]</scope>
    <source>
        <strain evidence="3 4">FWC 38</strain>
    </source>
</reference>
<dbReference type="PANTHER" id="PTHR30383">
    <property type="entry name" value="THIOESTERASE 1/PROTEASE 1/LYSOPHOSPHOLIPASE L1"/>
    <property type="match status" value="1"/>
</dbReference>
<dbReference type="Proteomes" id="UP000228945">
    <property type="component" value="Chromosome"/>
</dbReference>
<dbReference type="EMBL" id="CP024201">
    <property type="protein sequence ID" value="ATQ44463.1"/>
    <property type="molecule type" value="Genomic_DNA"/>
</dbReference>